<dbReference type="Gene3D" id="3.40.50.300">
    <property type="entry name" value="P-loop containing nucleotide triphosphate hydrolases"/>
    <property type="match status" value="1"/>
</dbReference>
<organism evidence="5 6">
    <name type="scientific">Acidiphilium iwatense</name>
    <dbReference type="NCBI Taxonomy" id="768198"/>
    <lineage>
        <taxon>Bacteria</taxon>
        <taxon>Pseudomonadati</taxon>
        <taxon>Pseudomonadota</taxon>
        <taxon>Alphaproteobacteria</taxon>
        <taxon>Acetobacterales</taxon>
        <taxon>Acidocellaceae</taxon>
        <taxon>Acidiphilium</taxon>
    </lineage>
</organism>
<comment type="caution">
    <text evidence="5">The sequence shown here is derived from an EMBL/GenBank/DDBJ whole genome shotgun (WGS) entry which is preliminary data.</text>
</comment>
<evidence type="ECO:0000256" key="3">
    <source>
        <dbReference type="ARBA" id="ARBA00022840"/>
    </source>
</evidence>
<dbReference type="SUPFAM" id="SSF52540">
    <property type="entry name" value="P-loop containing nucleoside triphosphate hydrolases"/>
    <property type="match status" value="1"/>
</dbReference>
<proteinExistence type="inferred from homology"/>
<dbReference type="Proteomes" id="UP001521209">
    <property type="component" value="Unassembled WGS sequence"/>
</dbReference>
<dbReference type="SMART" id="SM00382">
    <property type="entry name" value="AAA"/>
    <property type="match status" value="1"/>
</dbReference>
<keyword evidence="3" id="KW-0067">ATP-binding</keyword>
<dbReference type="Gene3D" id="1.10.40.70">
    <property type="match status" value="1"/>
</dbReference>
<dbReference type="PROSITE" id="PS00662">
    <property type="entry name" value="T2SP_E"/>
    <property type="match status" value="1"/>
</dbReference>
<feature type="domain" description="Bacterial type II secretion system protein E" evidence="4">
    <location>
        <begin position="358"/>
        <end position="372"/>
    </location>
</feature>
<protein>
    <submittedName>
        <fullName evidence="5">GspE/PulE family protein</fullName>
    </submittedName>
</protein>
<dbReference type="PANTHER" id="PTHR30258">
    <property type="entry name" value="TYPE II SECRETION SYSTEM PROTEIN GSPE-RELATED"/>
    <property type="match status" value="1"/>
</dbReference>
<dbReference type="InterPro" id="IPR001482">
    <property type="entry name" value="T2SS/T4SS_dom"/>
</dbReference>
<gene>
    <name evidence="5" type="ORF">L2A60_03520</name>
</gene>
<evidence type="ECO:0000313" key="6">
    <source>
        <dbReference type="Proteomes" id="UP001521209"/>
    </source>
</evidence>
<sequence>MSAIDLARVQRLAAESGDPIDVVATRLGFCSEVELLAAFAGTTGAPIAQASHFPVNPVLDGQINPGFLRQARVLPLFQDDTAVHVAMANPLDNGTIEALEFAVRRPVTVMVATATEIEGAWERLYNPRSAADNGLLNGNGDLTDDVERLRDLASEAPVIRFVNQLIAQAVEMRASDIHLEPFGNRLRVRFRLDGRLREMDDAPDGSRAAIVSRLKIMARLNIAERRLAQDGRFRIALRGLDVDLRIATTPTLHGEAVVLRILDSGQVKLDLASLGFPADRLVAWRQLLALPHGIVLVTGPTGSGKTTTLYAGLAEINTADRKILSIEDPIELQLEGVNQVQVKPAIGLDFAQALRSFLRHDPDVILVGEIRDLETAQTAVQAALTGHLILSTLHTNDAASAITRLVDMGIDDYLLASTVHGILAQRLVRKLCVHCRQPAAIATPPPGYDGKRFFQAVGCDACNGTGFSGRTVISELLGMSDDLRRLMMRRVSADELRKQAIDQGMTTLYADGLTIAAAGITTLDEVMRACMES</sequence>
<keyword evidence="2" id="KW-0547">Nucleotide-binding</keyword>
<evidence type="ECO:0000259" key="4">
    <source>
        <dbReference type="PROSITE" id="PS00662"/>
    </source>
</evidence>
<dbReference type="Gene3D" id="3.30.450.90">
    <property type="match status" value="1"/>
</dbReference>
<dbReference type="InterPro" id="IPR003593">
    <property type="entry name" value="AAA+_ATPase"/>
</dbReference>
<evidence type="ECO:0000256" key="2">
    <source>
        <dbReference type="ARBA" id="ARBA00022741"/>
    </source>
</evidence>
<accession>A0ABS9DUE6</accession>
<name>A0ABS9DUE6_9PROT</name>
<dbReference type="InterPro" id="IPR027417">
    <property type="entry name" value="P-loop_NTPase"/>
</dbReference>
<dbReference type="InterPro" id="IPR007831">
    <property type="entry name" value="T2SS_GspE_N"/>
</dbReference>
<dbReference type="CDD" id="cd01129">
    <property type="entry name" value="PulE-GspE-like"/>
    <property type="match status" value="1"/>
</dbReference>
<evidence type="ECO:0000313" key="5">
    <source>
        <dbReference type="EMBL" id="MCF3945753.1"/>
    </source>
</evidence>
<dbReference type="Pfam" id="PF05157">
    <property type="entry name" value="MshEN"/>
    <property type="match status" value="1"/>
</dbReference>
<dbReference type="EMBL" id="JAKGBZ010000004">
    <property type="protein sequence ID" value="MCF3945753.1"/>
    <property type="molecule type" value="Genomic_DNA"/>
</dbReference>
<dbReference type="InterPro" id="IPR037257">
    <property type="entry name" value="T2SS_E_N_sf"/>
</dbReference>
<dbReference type="SUPFAM" id="SSF160246">
    <property type="entry name" value="EspE N-terminal domain-like"/>
    <property type="match status" value="1"/>
</dbReference>
<evidence type="ECO:0000256" key="1">
    <source>
        <dbReference type="ARBA" id="ARBA00006611"/>
    </source>
</evidence>
<dbReference type="Gene3D" id="3.30.300.160">
    <property type="entry name" value="Type II secretion system, protein E, N-terminal domain"/>
    <property type="match status" value="1"/>
</dbReference>
<reference evidence="5 6" key="1">
    <citation type="submission" date="2022-01" db="EMBL/GenBank/DDBJ databases">
        <authorList>
            <person name="Won M."/>
            <person name="Kim S.-J."/>
            <person name="Kwon S.-W."/>
        </authorList>
    </citation>
    <scope>NUCLEOTIDE SEQUENCE [LARGE SCALE GENOMIC DNA]</scope>
    <source>
        <strain evidence="5 6">KCTC 23505</strain>
    </source>
</reference>
<dbReference type="RefSeq" id="WP_235702993.1">
    <property type="nucleotide sequence ID" value="NZ_JAKGBZ010000004.1"/>
</dbReference>
<keyword evidence="6" id="KW-1185">Reference proteome</keyword>
<dbReference type="PANTHER" id="PTHR30258:SF2">
    <property type="entry name" value="COMG OPERON PROTEIN 1"/>
    <property type="match status" value="1"/>
</dbReference>
<comment type="similarity">
    <text evidence="1">Belongs to the GSP E family.</text>
</comment>
<dbReference type="Pfam" id="PF00437">
    <property type="entry name" value="T2SSE"/>
    <property type="match status" value="1"/>
</dbReference>